<accession>A0ABP0SD86</accession>
<dbReference type="Proteomes" id="UP001642484">
    <property type="component" value="Unassembled WGS sequence"/>
</dbReference>
<sequence length="190" mass="20989">MRSVVGVGQAQKLSNRHLACLIQVIQHRSKRQKLRCSPLFLIYFVVTCFCRTDWLKQAESQLLALPISSAMGQGICKCVEDESSSAATVDVTSVPVLADQVKGAKASFMGGMLEGPWFRKGDNVFLGNIKDDKMTWVPGFNHPPCELVEADSLRINIFLEGKTHSGVISKTGPETMICWSDGEVWVKRDS</sequence>
<reference evidence="1 3" key="1">
    <citation type="submission" date="2024-02" db="EMBL/GenBank/DDBJ databases">
        <authorList>
            <person name="Chen Y."/>
            <person name="Shah S."/>
            <person name="Dougan E. K."/>
            <person name="Thang M."/>
            <person name="Chan C."/>
        </authorList>
    </citation>
    <scope>NUCLEOTIDE SEQUENCE [LARGE SCALE GENOMIC DNA]</scope>
</reference>
<protein>
    <submittedName>
        <fullName evidence="1">Uncharacterized protein</fullName>
    </submittedName>
</protein>
<evidence type="ECO:0000313" key="1">
    <source>
        <dbReference type="EMBL" id="CAK9110335.1"/>
    </source>
</evidence>
<dbReference type="EMBL" id="CAXAMN010027384">
    <property type="protein sequence ID" value="CAK9110400.1"/>
    <property type="molecule type" value="Genomic_DNA"/>
</dbReference>
<evidence type="ECO:0000313" key="3">
    <source>
        <dbReference type="Proteomes" id="UP001642484"/>
    </source>
</evidence>
<name>A0ABP0SD86_9DINO</name>
<organism evidence="1 3">
    <name type="scientific">Durusdinium trenchii</name>
    <dbReference type="NCBI Taxonomy" id="1381693"/>
    <lineage>
        <taxon>Eukaryota</taxon>
        <taxon>Sar</taxon>
        <taxon>Alveolata</taxon>
        <taxon>Dinophyceae</taxon>
        <taxon>Suessiales</taxon>
        <taxon>Symbiodiniaceae</taxon>
        <taxon>Durusdinium</taxon>
    </lineage>
</organism>
<dbReference type="EMBL" id="CAXAMN010027373">
    <property type="protein sequence ID" value="CAK9110335.1"/>
    <property type="molecule type" value="Genomic_DNA"/>
</dbReference>
<gene>
    <name evidence="1" type="ORF">CCMP2556_LOCUS51302</name>
    <name evidence="2" type="ORF">CCMP2556_LOCUS51325</name>
</gene>
<evidence type="ECO:0000313" key="2">
    <source>
        <dbReference type="EMBL" id="CAK9110400.1"/>
    </source>
</evidence>
<proteinExistence type="predicted"/>
<keyword evidence="3" id="KW-1185">Reference proteome</keyword>
<comment type="caution">
    <text evidence="1">The sequence shown here is derived from an EMBL/GenBank/DDBJ whole genome shotgun (WGS) entry which is preliminary data.</text>
</comment>